<dbReference type="RefSeq" id="WP_146535624.1">
    <property type="nucleotide sequence ID" value="NZ_SJPX01000004.1"/>
</dbReference>
<dbReference type="EMBL" id="SJPX01000004">
    <property type="protein sequence ID" value="TWU49354.1"/>
    <property type="molecule type" value="Genomic_DNA"/>
</dbReference>
<dbReference type="AlphaFoldDB" id="A0A5C6ELX8"/>
<comment type="caution">
    <text evidence="1">The sequence shown here is derived from an EMBL/GenBank/DDBJ whole genome shotgun (WGS) entry which is preliminary data.</text>
</comment>
<dbReference type="Gene3D" id="3.40.50.12370">
    <property type="match status" value="1"/>
</dbReference>
<protein>
    <submittedName>
        <fullName evidence="1">Universal stress protein family protein</fullName>
    </submittedName>
</protein>
<dbReference type="Proteomes" id="UP000317977">
    <property type="component" value="Unassembled WGS sequence"/>
</dbReference>
<evidence type="ECO:0000313" key="1">
    <source>
        <dbReference type="EMBL" id="TWU49354.1"/>
    </source>
</evidence>
<sequence length="315" mass="34028">MVNESESNELDRDVDASMRMFEKSKVGTAPAITPIKPSRVLVVLDGSPQDETSLDAAANLRERFNTETLVLDARDKTADDQSDLAIEAAAKVIGSRPIKRPDGDSYEAILTAIATHTVDLTILPCPFGRSFEKVGSQSAGTVIDVMLTQCPCPMLIIRRDDQKLGECVDNVRLVLSGECDVEQRAAGWAFGLAGEAATVTLNLVIEKEQYENMRAIIEAMQPGSSLSTEQFADAMTKTHQSLHGSMAKTAAATGATYSLHPQAGEIAPPNALSEHTKMLLVMADEVDDRFSQGFVQDRIRRSPHPVLVVPGHVPS</sequence>
<accession>A0A5C6ELX8</accession>
<name>A0A5C6ELX8_9BACT</name>
<organism evidence="1 2">
    <name type="scientific">Rubripirellula reticaptiva</name>
    <dbReference type="NCBI Taxonomy" id="2528013"/>
    <lineage>
        <taxon>Bacteria</taxon>
        <taxon>Pseudomonadati</taxon>
        <taxon>Planctomycetota</taxon>
        <taxon>Planctomycetia</taxon>
        <taxon>Pirellulales</taxon>
        <taxon>Pirellulaceae</taxon>
        <taxon>Rubripirellula</taxon>
    </lineage>
</organism>
<reference evidence="1 2" key="1">
    <citation type="submission" date="2019-02" db="EMBL/GenBank/DDBJ databases">
        <title>Deep-cultivation of Planctomycetes and their phenomic and genomic characterization uncovers novel biology.</title>
        <authorList>
            <person name="Wiegand S."/>
            <person name="Jogler M."/>
            <person name="Boedeker C."/>
            <person name="Pinto D."/>
            <person name="Vollmers J."/>
            <person name="Rivas-Marin E."/>
            <person name="Kohn T."/>
            <person name="Peeters S.H."/>
            <person name="Heuer A."/>
            <person name="Rast P."/>
            <person name="Oberbeckmann S."/>
            <person name="Bunk B."/>
            <person name="Jeske O."/>
            <person name="Meyerdierks A."/>
            <person name="Storesund J.E."/>
            <person name="Kallscheuer N."/>
            <person name="Luecker S."/>
            <person name="Lage O.M."/>
            <person name="Pohl T."/>
            <person name="Merkel B.J."/>
            <person name="Hornburger P."/>
            <person name="Mueller R.-W."/>
            <person name="Bruemmer F."/>
            <person name="Labrenz M."/>
            <person name="Spormann A.M."/>
            <person name="Op Den Camp H."/>
            <person name="Overmann J."/>
            <person name="Amann R."/>
            <person name="Jetten M.S.M."/>
            <person name="Mascher T."/>
            <person name="Medema M.H."/>
            <person name="Devos D.P."/>
            <person name="Kaster A.-K."/>
            <person name="Ovreas L."/>
            <person name="Rohde M."/>
            <person name="Galperin M.Y."/>
            <person name="Jogler C."/>
        </authorList>
    </citation>
    <scope>NUCLEOTIDE SEQUENCE [LARGE SCALE GENOMIC DNA]</scope>
    <source>
        <strain evidence="1 2">Poly59</strain>
    </source>
</reference>
<proteinExistence type="predicted"/>
<evidence type="ECO:0000313" key="2">
    <source>
        <dbReference type="Proteomes" id="UP000317977"/>
    </source>
</evidence>
<keyword evidence="2" id="KW-1185">Reference proteome</keyword>
<dbReference type="SUPFAM" id="SSF52402">
    <property type="entry name" value="Adenine nucleotide alpha hydrolases-like"/>
    <property type="match status" value="1"/>
</dbReference>
<dbReference type="OrthoDB" id="249888at2"/>
<gene>
    <name evidence="1" type="ORF">Poly59_39690</name>
</gene>